<keyword evidence="2" id="KW-1185">Reference proteome</keyword>
<protein>
    <submittedName>
        <fullName evidence="1">Uncharacterized protein</fullName>
    </submittedName>
</protein>
<sequence>MSDRDDPRPRWIIRLIAELSTLLQEQISLAEPIEKCLVGEDAFSCRIRSSPPQGKGFRLCWEGVLGMEPIDGKPHTSVSLFLYSRNRRLATSDHPEGSVLEIDYEGSLEHGGRWGTPQWLPDEFGEYLTYDSYGDR</sequence>
<dbReference type="AlphaFoldDB" id="A0A931GLZ2"/>
<comment type="caution">
    <text evidence="1">The sequence shown here is derived from an EMBL/GenBank/DDBJ whole genome shotgun (WGS) entry which is preliminary data.</text>
</comment>
<dbReference type="RefSeq" id="WP_197013835.1">
    <property type="nucleotide sequence ID" value="NZ_BAABES010000019.1"/>
</dbReference>
<organism evidence="1 2">
    <name type="scientific">Actinomadura viridis</name>
    <dbReference type="NCBI Taxonomy" id="58110"/>
    <lineage>
        <taxon>Bacteria</taxon>
        <taxon>Bacillati</taxon>
        <taxon>Actinomycetota</taxon>
        <taxon>Actinomycetes</taxon>
        <taxon>Streptosporangiales</taxon>
        <taxon>Thermomonosporaceae</taxon>
        <taxon>Actinomadura</taxon>
    </lineage>
</organism>
<accession>A0A931GLZ2</accession>
<proteinExistence type="predicted"/>
<evidence type="ECO:0000313" key="1">
    <source>
        <dbReference type="EMBL" id="MBG6091535.1"/>
    </source>
</evidence>
<name>A0A931GLZ2_9ACTN</name>
<gene>
    <name evidence="1" type="ORF">IW256_005648</name>
</gene>
<reference evidence="1" key="1">
    <citation type="submission" date="2020-11" db="EMBL/GenBank/DDBJ databases">
        <title>Sequencing the genomes of 1000 actinobacteria strains.</title>
        <authorList>
            <person name="Klenk H.-P."/>
        </authorList>
    </citation>
    <scope>NUCLEOTIDE SEQUENCE</scope>
    <source>
        <strain evidence="1">DSM 43175</strain>
    </source>
</reference>
<dbReference type="EMBL" id="JADOUA010000001">
    <property type="protein sequence ID" value="MBG6091535.1"/>
    <property type="molecule type" value="Genomic_DNA"/>
</dbReference>
<evidence type="ECO:0000313" key="2">
    <source>
        <dbReference type="Proteomes" id="UP000614047"/>
    </source>
</evidence>
<dbReference type="Proteomes" id="UP000614047">
    <property type="component" value="Unassembled WGS sequence"/>
</dbReference>